<evidence type="ECO:0000313" key="10">
    <source>
        <dbReference type="EMBL" id="CAB3806918.1"/>
    </source>
</evidence>
<evidence type="ECO:0000256" key="1">
    <source>
        <dbReference type="ARBA" id="ARBA00004429"/>
    </source>
</evidence>
<evidence type="ECO:0000256" key="6">
    <source>
        <dbReference type="ARBA" id="ARBA00022989"/>
    </source>
</evidence>
<dbReference type="Gene3D" id="1.10.3720.10">
    <property type="entry name" value="MetI-like"/>
    <property type="match status" value="2"/>
</dbReference>
<dbReference type="RefSeq" id="WP_217468663.1">
    <property type="nucleotide sequence ID" value="NZ_CADIKI010000024.1"/>
</dbReference>
<evidence type="ECO:0000256" key="5">
    <source>
        <dbReference type="ARBA" id="ARBA00022692"/>
    </source>
</evidence>
<feature type="domain" description="ABC transmembrane type-1" evidence="9">
    <location>
        <begin position="100"/>
        <end position="310"/>
    </location>
</feature>
<feature type="transmembrane region" description="Helical" evidence="8">
    <location>
        <begin position="289"/>
        <end position="309"/>
    </location>
</feature>
<proteinExistence type="inferred from homology"/>
<keyword evidence="2 8" id="KW-0813">Transport</keyword>
<dbReference type="InterPro" id="IPR035906">
    <property type="entry name" value="MetI-like_sf"/>
</dbReference>
<dbReference type="CDD" id="cd06261">
    <property type="entry name" value="TM_PBP2"/>
    <property type="match status" value="2"/>
</dbReference>
<feature type="transmembrane region" description="Helical" evidence="8">
    <location>
        <begin position="189"/>
        <end position="209"/>
    </location>
</feature>
<feature type="domain" description="ABC transmembrane type-1" evidence="9">
    <location>
        <begin position="395"/>
        <end position="587"/>
    </location>
</feature>
<keyword evidence="11" id="KW-1185">Reference proteome</keyword>
<dbReference type="SUPFAM" id="SSF161098">
    <property type="entry name" value="MetI-like"/>
    <property type="match status" value="2"/>
</dbReference>
<accession>A0A6J5GTW2</accession>
<dbReference type="GO" id="GO:0055085">
    <property type="term" value="P:transmembrane transport"/>
    <property type="evidence" value="ECO:0007669"/>
    <property type="project" value="InterPro"/>
</dbReference>
<dbReference type="Pfam" id="PF00528">
    <property type="entry name" value="BPD_transp_1"/>
    <property type="match status" value="2"/>
</dbReference>
<dbReference type="PANTHER" id="PTHR43357">
    <property type="entry name" value="INNER MEMBRANE ABC TRANSPORTER PERMEASE PROTEIN YDCV"/>
    <property type="match status" value="1"/>
</dbReference>
<feature type="transmembrane region" description="Helical" evidence="8">
    <location>
        <begin position="461"/>
        <end position="483"/>
    </location>
</feature>
<evidence type="ECO:0000256" key="2">
    <source>
        <dbReference type="ARBA" id="ARBA00022448"/>
    </source>
</evidence>
<keyword evidence="4" id="KW-0997">Cell inner membrane</keyword>
<feature type="transmembrane region" description="Helical" evidence="8">
    <location>
        <begin position="433"/>
        <end position="455"/>
    </location>
</feature>
<evidence type="ECO:0000256" key="7">
    <source>
        <dbReference type="ARBA" id="ARBA00023136"/>
    </source>
</evidence>
<sequence length="596" mass="65847">MQPLQDSDTSVGDRSLTRHPAGLRMNAASRRAVCMRLARRTLDPQSLCVAFIVVLLGFITVYPMVMLLYGSFHSTPPGMSGSFNLAGYIAALKPSNLVVLSNSVGIAIMQTLPSVVLAILLAWIIARTDTPGRATLEILITLPFFLPPILTAMAWGMLGNPQNGLINDAYKLLTGSSKPLVNVYSYGGVVWHLMQYSTAFLFLFLVDAFRVMDPSLEEASRMCGAGYRYTFRRITLGVMLPVITSAAILAFIRGVEAFESPVFFGTPAGVKVITTEIYDSITGRTPPDYQYASAIGFVMLVLMLCVVLLQWKLLRGKSFQTVTGKGFRPAPIQLGRLKWLTFAICVLYFLISVVLPVGQLLIGSFFQFLGFYSVDSLTLDHYRNVFDNADFWRSFRNTMFLGLGGATATMLVGCLISYITVRTRMKGRQVIDVIAWIPWMLPGIVLGAGFLWAFAMLPAGIPIYGTIWALFFAYLSLGTPVAVRRMSEAYRQLSVDLEECSRVHGASWAQTIWRIMISLTWPAFTVGWVLVFFGIMRELSASILLYSVGNEVMSVTLLKLWLSGQAEEVCVIGLLMIALVIVLRLLLPRIGGRSKV</sequence>
<reference evidence="10 11" key="1">
    <citation type="submission" date="2020-04" db="EMBL/GenBank/DDBJ databases">
        <authorList>
            <person name="De Canck E."/>
        </authorList>
    </citation>
    <scope>NUCLEOTIDE SEQUENCE [LARGE SCALE GENOMIC DNA]</scope>
    <source>
        <strain evidence="10 11">LMG 27177</strain>
    </source>
</reference>
<evidence type="ECO:0000256" key="8">
    <source>
        <dbReference type="RuleBase" id="RU363032"/>
    </source>
</evidence>
<feature type="transmembrane region" description="Helical" evidence="8">
    <location>
        <begin position="399"/>
        <end position="421"/>
    </location>
</feature>
<gene>
    <name evidence="10" type="ORF">LMG27177_06191</name>
</gene>
<comment type="similarity">
    <text evidence="8">Belongs to the binding-protein-dependent transport system permease family.</text>
</comment>
<evidence type="ECO:0000259" key="9">
    <source>
        <dbReference type="PROSITE" id="PS50928"/>
    </source>
</evidence>
<feature type="transmembrane region" description="Helical" evidence="8">
    <location>
        <begin position="138"/>
        <end position="158"/>
    </location>
</feature>
<keyword evidence="6 8" id="KW-1133">Transmembrane helix</keyword>
<dbReference type="AlphaFoldDB" id="A0A6J5GTW2"/>
<keyword evidence="3" id="KW-1003">Cell membrane</keyword>
<name>A0A6J5GTW2_9BURK</name>
<dbReference type="EMBL" id="CADIKI010000024">
    <property type="protein sequence ID" value="CAB3806918.1"/>
    <property type="molecule type" value="Genomic_DNA"/>
</dbReference>
<feature type="transmembrane region" description="Helical" evidence="8">
    <location>
        <begin position="512"/>
        <end position="535"/>
    </location>
</feature>
<dbReference type="InterPro" id="IPR000515">
    <property type="entry name" value="MetI-like"/>
</dbReference>
<organism evidence="10 11">
    <name type="scientific">Paraburkholderia fynbosensis</name>
    <dbReference type="NCBI Taxonomy" id="1200993"/>
    <lineage>
        <taxon>Bacteria</taxon>
        <taxon>Pseudomonadati</taxon>
        <taxon>Pseudomonadota</taxon>
        <taxon>Betaproteobacteria</taxon>
        <taxon>Burkholderiales</taxon>
        <taxon>Burkholderiaceae</taxon>
        <taxon>Paraburkholderia</taxon>
    </lineage>
</organism>
<feature type="transmembrane region" description="Helical" evidence="8">
    <location>
        <begin position="569"/>
        <end position="587"/>
    </location>
</feature>
<dbReference type="PROSITE" id="PS50928">
    <property type="entry name" value="ABC_TM1"/>
    <property type="match status" value="2"/>
</dbReference>
<evidence type="ECO:0000256" key="4">
    <source>
        <dbReference type="ARBA" id="ARBA00022519"/>
    </source>
</evidence>
<dbReference type="PANTHER" id="PTHR43357:SF4">
    <property type="entry name" value="INNER MEMBRANE ABC TRANSPORTER PERMEASE PROTEIN YDCV"/>
    <property type="match status" value="1"/>
</dbReference>
<evidence type="ECO:0000313" key="11">
    <source>
        <dbReference type="Proteomes" id="UP000494252"/>
    </source>
</evidence>
<dbReference type="Proteomes" id="UP000494252">
    <property type="component" value="Unassembled WGS sequence"/>
</dbReference>
<comment type="subcellular location">
    <subcellularLocation>
        <location evidence="1">Cell inner membrane</location>
        <topology evidence="1">Multi-pass membrane protein</topology>
    </subcellularLocation>
    <subcellularLocation>
        <location evidence="8">Cell membrane</location>
        <topology evidence="8">Multi-pass membrane protein</topology>
    </subcellularLocation>
</comment>
<feature type="transmembrane region" description="Helical" evidence="8">
    <location>
        <begin position="339"/>
        <end position="362"/>
    </location>
</feature>
<keyword evidence="5 8" id="KW-0812">Transmembrane</keyword>
<dbReference type="GO" id="GO:0005886">
    <property type="term" value="C:plasma membrane"/>
    <property type="evidence" value="ECO:0007669"/>
    <property type="project" value="UniProtKB-SubCell"/>
</dbReference>
<keyword evidence="7 8" id="KW-0472">Membrane</keyword>
<feature type="transmembrane region" description="Helical" evidence="8">
    <location>
        <begin position="46"/>
        <end position="69"/>
    </location>
</feature>
<feature type="transmembrane region" description="Helical" evidence="8">
    <location>
        <begin position="104"/>
        <end position="126"/>
    </location>
</feature>
<protein>
    <recommendedName>
        <fullName evidence="9">ABC transmembrane type-1 domain-containing protein</fullName>
    </recommendedName>
</protein>
<evidence type="ECO:0000256" key="3">
    <source>
        <dbReference type="ARBA" id="ARBA00022475"/>
    </source>
</evidence>
<feature type="transmembrane region" description="Helical" evidence="8">
    <location>
        <begin position="230"/>
        <end position="252"/>
    </location>
</feature>